<proteinExistence type="predicted"/>
<evidence type="ECO:0000313" key="3">
    <source>
        <dbReference type="Proteomes" id="UP000002770"/>
    </source>
</evidence>
<keyword evidence="1" id="KW-0175">Coiled coil</keyword>
<evidence type="ECO:0000256" key="1">
    <source>
        <dbReference type="SAM" id="Coils"/>
    </source>
</evidence>
<sequence>MLGLKKIPPNELAELIPFFNPEAFNVDFHSGALGTIVCELFGATYLLKNEPRIETNEPSLVYQFITYSKESKTETKVTIDGSARYPILSEQYQKSLFIQIQQYLTDYKTTAHVQSLHARTKLLSGLTTKESEAITVAMKNHFDKSQSQLNLSTLDSVAAIYAIKKEIEHNQLVLKNNLLLQKSLQERAESYSKNSISHLLITYPELAKQLQEYKLNGINTEFCEQPLPDLIIGTFDENTNTISIIQLQKQLQQLITEQLNLLYQNHSVLQKKITQQQEQHQGLITVWQHATTHTYAETLSTLKLCNDSLEQIKAENKEYTATNDNIETLEQIIARKKLVSLQLEELFHKVTTHLEQIEQSAKLALEFNLDENHLTQNSLITESRPVSKKAQQLLQQIKLVQQEQTKEVQHLEMRLEKSNSEALFAKNMQLADPEKLKQLLLEITQKLKDGQQQQKQLNTELDEIPGKLGTQEKRLTRLNEESIEKRTQKEIIDAEITPMIHSIKDRAEKTKLLTTIPQEKELLENQEQTAQFILNITESINNKLADPLNTLINYQEAHTLLHDVCECLKQGQNKATIPFKTIDELPIIATMSKGSQFKGFNFFLSFVGLQKELNLFTKYRKSQEDILKISSIINDILKTKKETKQEEYNKVLNRLETAIARTRKDLLKHQDNSCLLEVIAGFKSILPILHTELDGLFKKKIKLISEQRDTQTQHQECSETITKLKEEQAEKSRALAHSAKEQESLQVDQNIIASIITVIENIQNLQQQIQLLANEEHSLYEMTLYQKISQLQQQYSLLKNEVDKIANNAKQSAKEPTYTATLDVLLQLLESTQQQFSTTIKAKVDVSLLQKQYSQYVFDLMNIDHTRTHETEVNSPNELLSRYHTLAVLIMQQDNLIKQFKTNASTINEEHINQNITELELSQEKLHQQSNQLGESLIDDIISTLSKLKTEAQVFEDKAHQESQEKQQTVTSTLERIQRSFVTLPKTSEFEDIHLQFANEKLEGIKKLTQEVEEQLSQSQAANQGLLQRIEERKTVVNNLLLPKLDAYCETKIQQHTIKKMLHNDVERFDFIANIKDELANYIVSGDNASVSALIEAHKKRFPGIHFQTILNKITVELFDLSQKVPQNYNQGYPVNIDVIARHQQALEILLSKKAVQSNYVMAIDKLFALINDMAEKWPETKRLTDKLRQDIDCFVISHPSTIPDEKAYNQFTALFTARLHSEDDELSRHRAAWKANFANIMIGIFTLGIALGIKLVHSKWSEGRYSLFFDKTRRQQQIASMEEIVEQSMTSPAA</sequence>
<name>G9EUC6_9GAMM</name>
<feature type="coiled-coil region" evidence="1">
    <location>
        <begin position="634"/>
        <end position="672"/>
    </location>
</feature>
<dbReference type="STRING" id="658187.LDG_8919"/>
<keyword evidence="3" id="KW-1185">Reference proteome</keyword>
<dbReference type="EMBL" id="JH413849">
    <property type="protein sequence ID" value="EHL29200.1"/>
    <property type="molecule type" value="Genomic_DNA"/>
</dbReference>
<feature type="coiled-coil region" evidence="1">
    <location>
        <begin position="995"/>
        <end position="1025"/>
    </location>
</feature>
<evidence type="ECO:0008006" key="4">
    <source>
        <dbReference type="Google" id="ProtNLM"/>
    </source>
</evidence>
<dbReference type="Proteomes" id="UP000002770">
    <property type="component" value="Unassembled WGS sequence"/>
</dbReference>
<dbReference type="HOGENOM" id="CLU_261902_0_0_6"/>
<dbReference type="InParanoid" id="G9EUC6"/>
<feature type="coiled-coil region" evidence="1">
    <location>
        <begin position="302"/>
        <end position="332"/>
    </location>
</feature>
<accession>G9EUC6</accession>
<reference evidence="2 3" key="1">
    <citation type="journal article" date="2011" name="BMC Genomics">
        <title>Insight into cross-talk between intra-amoebal pathogens.</title>
        <authorList>
            <person name="Gimenez G."/>
            <person name="Bertelli C."/>
            <person name="Moliner C."/>
            <person name="Robert C."/>
            <person name="Raoult D."/>
            <person name="Fournier P.E."/>
            <person name="Greub G."/>
        </authorList>
    </citation>
    <scope>NUCLEOTIDE SEQUENCE [LARGE SCALE GENOMIC DNA]</scope>
    <source>
        <strain evidence="2 3">LLAP12</strain>
    </source>
</reference>
<evidence type="ECO:0000313" key="2">
    <source>
        <dbReference type="EMBL" id="EHL29200.1"/>
    </source>
</evidence>
<organism evidence="2 3">
    <name type="scientific">Legionella drancourtii LLAP12</name>
    <dbReference type="NCBI Taxonomy" id="658187"/>
    <lineage>
        <taxon>Bacteria</taxon>
        <taxon>Pseudomonadati</taxon>
        <taxon>Pseudomonadota</taxon>
        <taxon>Gammaproteobacteria</taxon>
        <taxon>Legionellales</taxon>
        <taxon>Legionellaceae</taxon>
        <taxon>Legionella</taxon>
    </lineage>
</organism>
<dbReference type="eggNOG" id="ENOG5032N3Q">
    <property type="taxonomic scope" value="Bacteria"/>
</dbReference>
<gene>
    <name evidence="2" type="ORF">LDG_8919</name>
</gene>
<feature type="coiled-coil region" evidence="1">
    <location>
        <begin position="401"/>
        <end position="460"/>
    </location>
</feature>
<protein>
    <recommendedName>
        <fullName evidence="4">Effector protein B, substrate of the Dot/Icm secretion system</fullName>
    </recommendedName>
</protein>
<feature type="coiled-coil region" evidence="1">
    <location>
        <begin position="755"/>
        <end position="815"/>
    </location>
</feature>